<reference evidence="1" key="1">
    <citation type="journal article" date="2020" name="mSystems">
        <title>Genome- and Community-Level Interaction Insights into Carbon Utilization and Element Cycling Functions of Hydrothermarchaeota in Hydrothermal Sediment.</title>
        <authorList>
            <person name="Zhou Z."/>
            <person name="Liu Y."/>
            <person name="Xu W."/>
            <person name="Pan J."/>
            <person name="Luo Z.H."/>
            <person name="Li M."/>
        </authorList>
    </citation>
    <scope>NUCLEOTIDE SEQUENCE [LARGE SCALE GENOMIC DNA]</scope>
    <source>
        <strain evidence="1">SpSt-222</strain>
    </source>
</reference>
<dbReference type="Pfam" id="PF09559">
    <property type="entry name" value="Cas6"/>
    <property type="match status" value="1"/>
</dbReference>
<organism evidence="1">
    <name type="scientific">Thermomicrobium roseum</name>
    <dbReference type="NCBI Taxonomy" id="500"/>
    <lineage>
        <taxon>Bacteria</taxon>
        <taxon>Pseudomonadati</taxon>
        <taxon>Thermomicrobiota</taxon>
        <taxon>Thermomicrobia</taxon>
        <taxon>Thermomicrobiales</taxon>
        <taxon>Thermomicrobiaceae</taxon>
        <taxon>Thermomicrobium</taxon>
    </lineage>
</organism>
<comment type="caution">
    <text evidence="1">The sequence shown here is derived from an EMBL/GenBank/DDBJ whole genome shotgun (WGS) entry which is preliminary data.</text>
</comment>
<protein>
    <submittedName>
        <fullName evidence="1">Type I-MYXAN CRISPR-associated protein Cas6/Cmx6</fullName>
    </submittedName>
</protein>
<dbReference type="InterPro" id="IPR014174">
    <property type="entry name" value="CRISPR-assoc_prot_Cas6/Cmx6"/>
</dbReference>
<proteinExistence type="predicted"/>
<evidence type="ECO:0000313" key="1">
    <source>
        <dbReference type="EMBL" id="HEF64213.1"/>
    </source>
</evidence>
<dbReference type="EMBL" id="DSJL01000001">
    <property type="protein sequence ID" value="HEF64213.1"/>
    <property type="molecule type" value="Genomic_DNA"/>
</dbReference>
<dbReference type="AlphaFoldDB" id="A0A7C1JWF4"/>
<gene>
    <name evidence="1" type="primary">cas6</name>
    <name evidence="1" type="ORF">ENP47_01150</name>
</gene>
<dbReference type="NCBIfam" id="TIGR02807">
    <property type="entry name" value="cas6_cmx6"/>
    <property type="match status" value="1"/>
</dbReference>
<name>A0A7C1JWF4_THERO</name>
<accession>A0A7C1JWF4</accession>
<sequence length="255" mass="27871">MNLASRIIDGNPSIPVGGLQCQLRGGSDMNEQLISAGVVVDLAFPVTPVGNSDAILPVDHAYPLFAALCRIVPELHGDRHVGIHPIPGRLLGQRRMLVNRWARLTLRVPVDRLGSFVKIAGHVLDLEGTRLAVGPPDVRALRPSPALRSRLVVIRGFTEPEPFLEAVHAQLTALGIVDARVRLVPRRAARPWERDGQGGQGPWVRRTVRIRDREIVGYALDVEDLTPADSLLLQAVGIGGRRRFGCGLFLPRREA</sequence>